<comment type="caution">
    <text evidence="1">The sequence shown here is derived from an EMBL/GenBank/DDBJ whole genome shotgun (WGS) entry which is preliminary data.</text>
</comment>
<name>A0AAW1NDY5_SAPOF</name>
<keyword evidence="2" id="KW-1185">Reference proteome</keyword>
<protein>
    <submittedName>
        <fullName evidence="1">Uncharacterized protein</fullName>
    </submittedName>
</protein>
<gene>
    <name evidence="1" type="ORF">RND81_01G118800</name>
</gene>
<organism evidence="1 2">
    <name type="scientific">Saponaria officinalis</name>
    <name type="common">Common soapwort</name>
    <name type="synonym">Lychnis saponaria</name>
    <dbReference type="NCBI Taxonomy" id="3572"/>
    <lineage>
        <taxon>Eukaryota</taxon>
        <taxon>Viridiplantae</taxon>
        <taxon>Streptophyta</taxon>
        <taxon>Embryophyta</taxon>
        <taxon>Tracheophyta</taxon>
        <taxon>Spermatophyta</taxon>
        <taxon>Magnoliopsida</taxon>
        <taxon>eudicotyledons</taxon>
        <taxon>Gunneridae</taxon>
        <taxon>Pentapetalae</taxon>
        <taxon>Caryophyllales</taxon>
        <taxon>Caryophyllaceae</taxon>
        <taxon>Caryophylleae</taxon>
        <taxon>Saponaria</taxon>
    </lineage>
</organism>
<dbReference type="Proteomes" id="UP001443914">
    <property type="component" value="Unassembled WGS sequence"/>
</dbReference>
<reference evidence="1" key="1">
    <citation type="submission" date="2024-03" db="EMBL/GenBank/DDBJ databases">
        <title>WGS assembly of Saponaria officinalis var. Norfolk2.</title>
        <authorList>
            <person name="Jenkins J."/>
            <person name="Shu S."/>
            <person name="Grimwood J."/>
            <person name="Barry K."/>
            <person name="Goodstein D."/>
            <person name="Schmutz J."/>
            <person name="Leebens-Mack J."/>
            <person name="Osbourn A."/>
        </authorList>
    </citation>
    <scope>NUCLEOTIDE SEQUENCE [LARGE SCALE GENOMIC DNA]</scope>
    <source>
        <strain evidence="1">JIC</strain>
    </source>
</reference>
<dbReference type="EMBL" id="JBDFQZ010000001">
    <property type="protein sequence ID" value="KAK9756754.1"/>
    <property type="molecule type" value="Genomic_DNA"/>
</dbReference>
<proteinExistence type="predicted"/>
<evidence type="ECO:0000313" key="2">
    <source>
        <dbReference type="Proteomes" id="UP001443914"/>
    </source>
</evidence>
<dbReference type="AlphaFoldDB" id="A0AAW1NDY5"/>
<evidence type="ECO:0000313" key="1">
    <source>
        <dbReference type="EMBL" id="KAK9756754.1"/>
    </source>
</evidence>
<accession>A0AAW1NDY5</accession>
<sequence length="153" mass="16800">MTPRKMSSTATDMARYVSDDESVFAPRASHGDVTVGVFTRSRSRSILAATAAARLRSTSVPTRLRSRRPSVFVSDTVEGLYDVPLAPRSSGVLVSNTFEGLYDVPLASSCKCPVFDAPLQVQVINPLFNPSTVTEKVLKTLESMCRYLYPSRY</sequence>